<dbReference type="EMBL" id="AJWY01010978">
    <property type="protein sequence ID" value="EKC54025.1"/>
    <property type="molecule type" value="Genomic_DNA"/>
</dbReference>
<dbReference type="Pfam" id="PF00239">
    <property type="entry name" value="Resolvase"/>
    <property type="match status" value="1"/>
</dbReference>
<dbReference type="InterPro" id="IPR036162">
    <property type="entry name" value="Resolvase-like_N_sf"/>
</dbReference>
<dbReference type="AlphaFoldDB" id="K1SJQ2"/>
<dbReference type="PROSITE" id="PS51737">
    <property type="entry name" value="RECOMBINASE_DNA_BIND"/>
    <property type="match status" value="1"/>
</dbReference>
<dbReference type="Gene3D" id="3.40.50.1390">
    <property type="entry name" value="Resolvase, N-terminal catalytic domain"/>
    <property type="match status" value="1"/>
</dbReference>
<feature type="domain" description="Resolvase/invertase-type recombinase catalytic" evidence="1">
    <location>
        <begin position="7"/>
        <end position="160"/>
    </location>
</feature>
<feature type="domain" description="Recombinase" evidence="2">
    <location>
        <begin position="163"/>
        <end position="194"/>
    </location>
</feature>
<comment type="caution">
    <text evidence="3">The sequence shown here is derived from an EMBL/GenBank/DDBJ whole genome shotgun (WGS) entry which is preliminary data.</text>
</comment>
<organism evidence="3">
    <name type="scientific">human gut metagenome</name>
    <dbReference type="NCBI Taxonomy" id="408170"/>
    <lineage>
        <taxon>unclassified sequences</taxon>
        <taxon>metagenomes</taxon>
        <taxon>organismal metagenomes</taxon>
    </lineage>
</organism>
<dbReference type="InterPro" id="IPR050639">
    <property type="entry name" value="SSR_resolvase"/>
</dbReference>
<feature type="non-terminal residue" evidence="3">
    <location>
        <position position="194"/>
    </location>
</feature>
<evidence type="ECO:0000259" key="1">
    <source>
        <dbReference type="PROSITE" id="PS51736"/>
    </source>
</evidence>
<gene>
    <name evidence="3" type="ORF">LEA_16065</name>
</gene>
<dbReference type="PROSITE" id="PS51736">
    <property type="entry name" value="RECOMBINASES_3"/>
    <property type="match status" value="1"/>
</dbReference>
<dbReference type="InterPro" id="IPR038109">
    <property type="entry name" value="DNA_bind_recomb_sf"/>
</dbReference>
<evidence type="ECO:0000313" key="3">
    <source>
        <dbReference type="EMBL" id="EKC54025.1"/>
    </source>
</evidence>
<accession>K1SJQ2</accession>
<reference evidence="3" key="1">
    <citation type="journal article" date="2013" name="Environ. Microbiol.">
        <title>Microbiota from the distal guts of lean and obese adolescents exhibit partial functional redundancy besides clear differences in community structure.</title>
        <authorList>
            <person name="Ferrer M."/>
            <person name="Ruiz A."/>
            <person name="Lanza F."/>
            <person name="Haange S.B."/>
            <person name="Oberbach A."/>
            <person name="Till H."/>
            <person name="Bargiela R."/>
            <person name="Campoy C."/>
            <person name="Segura M.T."/>
            <person name="Richter M."/>
            <person name="von Bergen M."/>
            <person name="Seifert J."/>
            <person name="Suarez A."/>
        </authorList>
    </citation>
    <scope>NUCLEOTIDE SEQUENCE</scope>
</reference>
<dbReference type="SMART" id="SM00857">
    <property type="entry name" value="Resolvase"/>
    <property type="match status" value="1"/>
</dbReference>
<dbReference type="InterPro" id="IPR006119">
    <property type="entry name" value="Resolv_N"/>
</dbReference>
<dbReference type="GO" id="GO:0000150">
    <property type="term" value="F:DNA strand exchange activity"/>
    <property type="evidence" value="ECO:0007669"/>
    <property type="project" value="InterPro"/>
</dbReference>
<dbReference type="SUPFAM" id="SSF53041">
    <property type="entry name" value="Resolvase-like"/>
    <property type="match status" value="1"/>
</dbReference>
<name>K1SJQ2_9ZZZZ</name>
<evidence type="ECO:0000259" key="2">
    <source>
        <dbReference type="PROSITE" id="PS51737"/>
    </source>
</evidence>
<dbReference type="PANTHER" id="PTHR30461:SF23">
    <property type="entry name" value="DNA RECOMBINASE-RELATED"/>
    <property type="match status" value="1"/>
</dbReference>
<proteinExistence type="predicted"/>
<dbReference type="InterPro" id="IPR011109">
    <property type="entry name" value="DNA_bind_recombinase_dom"/>
</dbReference>
<dbReference type="CDD" id="cd03770">
    <property type="entry name" value="SR_TndX_transposase"/>
    <property type="match status" value="1"/>
</dbReference>
<dbReference type="PANTHER" id="PTHR30461">
    <property type="entry name" value="DNA-INVERTASE FROM LAMBDOID PROPHAGE"/>
    <property type="match status" value="1"/>
</dbReference>
<protein>
    <submittedName>
        <fullName evidence="3">TnpX site-specific recombinase</fullName>
    </submittedName>
</protein>
<dbReference type="Gene3D" id="3.90.1750.20">
    <property type="entry name" value="Putative Large Serine Recombinase, Chain B, Domain 2"/>
    <property type="match status" value="1"/>
</dbReference>
<dbReference type="GO" id="GO:0003677">
    <property type="term" value="F:DNA binding"/>
    <property type="evidence" value="ECO:0007669"/>
    <property type="project" value="InterPro"/>
</dbReference>
<sequence>MLQSNKITALYCRLSQEDMQAGESGSIQHQKMILQRYADEHHFLNTKFFVDDGFSGVSFEREGLQAMLQEVEAGRVATVITKDLSRLGRNYLKTGELIEIVFPENGVRYIAINDGVDTAREDNEFTPLRNWFNEFYARDTSKKIRAVKQAQAQKGERVNGEYPYGYIPDPNNRHHLIPDPETAPIVKQVFRYVC</sequence>